<dbReference type="RefSeq" id="YP_004010259.1">
    <property type="nucleotide sequence ID" value="NC_014663.1"/>
</dbReference>
<reference evidence="2 3" key="1">
    <citation type="journal article" date="2010" name="Virol. J.">
        <title>Genomes of the T4-related bacteriophages as windows on microbial genome evolution.</title>
        <authorList>
            <person name="Petrov V.M."/>
            <person name="Ratnayaka S."/>
            <person name="Nolan J.M."/>
            <person name="Miller E.S."/>
            <person name="Karam J.D."/>
        </authorList>
    </citation>
    <scope>NUCLEOTIDE SEQUENCE [LARGE SCALE GENOMIC DNA]</scope>
</reference>
<name>E5EPQ6_9CAUD</name>
<dbReference type="EMBL" id="HM004124">
    <property type="protein sequence ID" value="ADG60022.1"/>
    <property type="molecule type" value="Genomic_DNA"/>
</dbReference>
<protein>
    <submittedName>
        <fullName evidence="2">Uncharacterized protein</fullName>
    </submittedName>
</protein>
<sequence>MNRKLFQEQISEVITRVMANYSARSTIKTFDSTPIRKSVKDTLVLNLQLELTKVANTGPSADLNDLIKATLTTTHDLAEGMEKTLHIRILRSRWAQHALVDLKMKRFGMKIGPGEQFQGLGRDYNFKVPKLSTLRVLLLNEMPSILAAEQRLTHFNDGNPHTLTVGHHESFGEGTAIGNIFITATPLPDGNARVFLNPRWKGAKLNYVNALDFKARLISFLAKSDYLQISPTSASNYFEVALKPSGSSSSPQVSKSGAMRRAARIADVDIIEVKISNLETQRDVFREKIQALEAEVNILEVSEKEIIQDISILKSAQLILSKPDK</sequence>
<keyword evidence="1" id="KW-0175">Coiled coil</keyword>
<dbReference type="GeneID" id="9926556"/>
<keyword evidence="3" id="KW-1185">Reference proteome</keyword>
<dbReference type="Proteomes" id="UP000008731">
    <property type="component" value="Segment"/>
</dbReference>
<organism evidence="2 3">
    <name type="scientific">Acinetobacter phage Acj9</name>
    <dbReference type="NCBI Taxonomy" id="760939"/>
    <lineage>
        <taxon>Viruses</taxon>
        <taxon>Duplodnaviria</taxon>
        <taxon>Heunggongvirae</taxon>
        <taxon>Uroviricota</taxon>
        <taxon>Caudoviricetes</taxon>
        <taxon>Pantevenvirales</taxon>
        <taxon>Straboviridae</taxon>
        <taxon>Twarogvirinae</taxon>
        <taxon>Acajnonavirus</taxon>
        <taxon>Acajnonavirus acj9</taxon>
    </lineage>
</organism>
<evidence type="ECO:0000313" key="2">
    <source>
        <dbReference type="EMBL" id="ADG60022.1"/>
    </source>
</evidence>
<accession>E5EPQ6</accession>
<evidence type="ECO:0000313" key="3">
    <source>
        <dbReference type="Proteomes" id="UP000008731"/>
    </source>
</evidence>
<feature type="coiled-coil region" evidence="1">
    <location>
        <begin position="275"/>
        <end position="309"/>
    </location>
</feature>
<dbReference type="KEGG" id="vg:9926556"/>
<evidence type="ECO:0000256" key="1">
    <source>
        <dbReference type="SAM" id="Coils"/>
    </source>
</evidence>
<proteinExistence type="predicted"/>
<gene>
    <name evidence="2" type="ORF">Acj9p122</name>
</gene>